<dbReference type="AlphaFoldDB" id="A0A916TJM2"/>
<gene>
    <name evidence="5" type="primary">kdgK</name>
    <name evidence="5" type="ORF">GCM10011316_18390</name>
</gene>
<evidence type="ECO:0000256" key="2">
    <source>
        <dbReference type="ARBA" id="ARBA00022679"/>
    </source>
</evidence>
<reference evidence="5" key="1">
    <citation type="journal article" date="2014" name="Int. J. Syst. Evol. Microbiol.">
        <title>Complete genome sequence of Corynebacterium casei LMG S-19264T (=DSM 44701T), isolated from a smear-ripened cheese.</title>
        <authorList>
            <consortium name="US DOE Joint Genome Institute (JGI-PGF)"/>
            <person name="Walter F."/>
            <person name="Albersmeier A."/>
            <person name="Kalinowski J."/>
            <person name="Ruckert C."/>
        </authorList>
    </citation>
    <scope>NUCLEOTIDE SEQUENCE</scope>
    <source>
        <strain evidence="5">CGMCC 1.12426</strain>
    </source>
</reference>
<name>A0A916TJM2_9HYPH</name>
<feature type="domain" description="Carbohydrate kinase PfkB" evidence="4">
    <location>
        <begin position="1"/>
        <end position="295"/>
    </location>
</feature>
<dbReference type="GO" id="GO:0006974">
    <property type="term" value="P:DNA damage response"/>
    <property type="evidence" value="ECO:0007669"/>
    <property type="project" value="TreeGrafter"/>
</dbReference>
<dbReference type="CDD" id="cd01166">
    <property type="entry name" value="KdgK"/>
    <property type="match status" value="1"/>
</dbReference>
<protein>
    <submittedName>
        <fullName evidence="5">2-dehydro-3-deoxygluconokinase</fullName>
    </submittedName>
</protein>
<dbReference type="PROSITE" id="PS00584">
    <property type="entry name" value="PFKB_KINASES_2"/>
    <property type="match status" value="1"/>
</dbReference>
<dbReference type="Gene3D" id="3.40.1190.20">
    <property type="match status" value="1"/>
</dbReference>
<comment type="caution">
    <text evidence="5">The sequence shown here is derived from an EMBL/GenBank/DDBJ whole genome shotgun (WGS) entry which is preliminary data.</text>
</comment>
<comment type="similarity">
    <text evidence="1">Belongs to the carbohydrate kinase PfkB family.</text>
</comment>
<dbReference type="PANTHER" id="PTHR43085">
    <property type="entry name" value="HEXOKINASE FAMILY MEMBER"/>
    <property type="match status" value="1"/>
</dbReference>
<sequence length="311" mass="33643">MKRFVALGECMVELSPASVNEYALGFAGDTFNTAWYARQLASPDKLSVAYFSAVGDDDISRRMTDFMREAGIEPMVERVPRTSVGLYLISLTDGERSFQYWRDTSAARRLHLYLDRFPHLGSGDVAYFSGITMAILPDEGRARVLDTLRSCAGHGALVVFDPNLRPRLWSSEAEMTRWTMKAAAEADLVLPSFADEAQHFQDVDPAATACRYLDNGAGIVVVKNGDEPVLVETRDGEHVEVQPAPAGVVVDTTAAGDSFNAAFIVEFGQGKGLAAAARAGCELARHVIGRKGALIPTGQRDPDGAKVLIEG</sequence>
<reference evidence="5" key="2">
    <citation type="submission" date="2020-09" db="EMBL/GenBank/DDBJ databases">
        <authorList>
            <person name="Sun Q."/>
            <person name="Zhou Y."/>
        </authorList>
    </citation>
    <scope>NUCLEOTIDE SEQUENCE</scope>
    <source>
        <strain evidence="5">CGMCC 1.12426</strain>
    </source>
</reference>
<keyword evidence="2" id="KW-0808">Transferase</keyword>
<dbReference type="InterPro" id="IPR050306">
    <property type="entry name" value="PfkB_Carbo_kinase"/>
</dbReference>
<evidence type="ECO:0000256" key="1">
    <source>
        <dbReference type="ARBA" id="ARBA00010688"/>
    </source>
</evidence>
<dbReference type="Proteomes" id="UP000605148">
    <property type="component" value="Unassembled WGS sequence"/>
</dbReference>
<evidence type="ECO:0000313" key="5">
    <source>
        <dbReference type="EMBL" id="GGB46563.1"/>
    </source>
</evidence>
<dbReference type="GO" id="GO:0019698">
    <property type="term" value="P:D-galacturonate catabolic process"/>
    <property type="evidence" value="ECO:0007669"/>
    <property type="project" value="TreeGrafter"/>
</dbReference>
<dbReference type="GO" id="GO:0008673">
    <property type="term" value="F:2-dehydro-3-deoxygluconokinase activity"/>
    <property type="evidence" value="ECO:0007669"/>
    <property type="project" value="TreeGrafter"/>
</dbReference>
<proteinExistence type="inferred from homology"/>
<evidence type="ECO:0000256" key="3">
    <source>
        <dbReference type="ARBA" id="ARBA00022777"/>
    </source>
</evidence>
<accession>A0A916TJM2</accession>
<dbReference type="Pfam" id="PF00294">
    <property type="entry name" value="PfkB"/>
    <property type="match status" value="1"/>
</dbReference>
<dbReference type="SUPFAM" id="SSF53613">
    <property type="entry name" value="Ribokinase-like"/>
    <property type="match status" value="1"/>
</dbReference>
<organism evidence="5 6">
    <name type="scientific">Roseibium aquae</name>
    <dbReference type="NCBI Taxonomy" id="1323746"/>
    <lineage>
        <taxon>Bacteria</taxon>
        <taxon>Pseudomonadati</taxon>
        <taxon>Pseudomonadota</taxon>
        <taxon>Alphaproteobacteria</taxon>
        <taxon>Hyphomicrobiales</taxon>
        <taxon>Stappiaceae</taxon>
        <taxon>Roseibium</taxon>
    </lineage>
</organism>
<dbReference type="InterPro" id="IPR029056">
    <property type="entry name" value="Ribokinase-like"/>
</dbReference>
<dbReference type="InterPro" id="IPR011611">
    <property type="entry name" value="PfkB_dom"/>
</dbReference>
<dbReference type="InterPro" id="IPR002173">
    <property type="entry name" value="Carboh/pur_kinase_PfkB_CS"/>
</dbReference>
<dbReference type="GO" id="GO:0005829">
    <property type="term" value="C:cytosol"/>
    <property type="evidence" value="ECO:0007669"/>
    <property type="project" value="TreeGrafter"/>
</dbReference>
<dbReference type="EMBL" id="BMFA01000005">
    <property type="protein sequence ID" value="GGB46563.1"/>
    <property type="molecule type" value="Genomic_DNA"/>
</dbReference>
<dbReference type="PANTHER" id="PTHR43085:SF15">
    <property type="entry name" value="2-DEHYDRO-3-DEOXYGLUCONOKINASE"/>
    <property type="match status" value="1"/>
</dbReference>
<keyword evidence="3" id="KW-0418">Kinase</keyword>
<dbReference type="RefSeq" id="WP_206668332.1">
    <property type="nucleotide sequence ID" value="NZ_BMFA01000005.1"/>
</dbReference>
<dbReference type="GO" id="GO:0042840">
    <property type="term" value="P:D-glucuronate catabolic process"/>
    <property type="evidence" value="ECO:0007669"/>
    <property type="project" value="TreeGrafter"/>
</dbReference>
<evidence type="ECO:0000313" key="6">
    <source>
        <dbReference type="Proteomes" id="UP000605148"/>
    </source>
</evidence>
<evidence type="ECO:0000259" key="4">
    <source>
        <dbReference type="Pfam" id="PF00294"/>
    </source>
</evidence>
<keyword evidence="6" id="KW-1185">Reference proteome</keyword>